<accession>A0A0C5K6M7</accession>
<dbReference type="Gene3D" id="3.90.1530.10">
    <property type="entry name" value="Conserved hypothetical protein from pyrococcus furiosus pfu- 392566-001, ParB domain"/>
    <property type="match status" value="1"/>
</dbReference>
<sequence>MSKEKKQDKAVKQVYETADLSKFKQLKGNRPVKISKALRDSIAKRGVLTEIKVNRKMEVIDGQHRLAVARELGLPITYTFDDSDIDVAELNSTSKSWKVEDYIHKYAESGYQSYKQLLNLMSTYPALRVSSTISTALGYSSTAGRKTDVVRDGAFRFRNYKEYVKFAQSYQKFIDSTDFRSNTQLQGVYFLLYTLDSFNAERFTKKVIAHDLASKLVGVTSFPRLFRAFLDVNNNRLKPKSPYWISVVTNELGEAVISGKFNNKLLEAMPKIKLKD</sequence>
<proteinExistence type="predicted"/>
<organism evidence="1 2">
    <name type="scientific">Enterococcus phage EFDG1</name>
    <dbReference type="NCBI Taxonomy" id="1597976"/>
    <lineage>
        <taxon>Viruses</taxon>
        <taxon>Duplodnaviria</taxon>
        <taxon>Heunggongvirae</taxon>
        <taxon>Uroviricota</taxon>
        <taxon>Caudoviricetes</taxon>
        <taxon>Herelleviridae</taxon>
        <taxon>Brockvirinae</taxon>
        <taxon>Schiekvirus</taxon>
        <taxon>Schiekvirus EFDG1</taxon>
    </lineage>
</organism>
<dbReference type="KEGG" id="vg:26644409"/>
<dbReference type="InterPro" id="IPR036086">
    <property type="entry name" value="ParB/Sulfiredoxin_sf"/>
</dbReference>
<dbReference type="GeneID" id="26644409"/>
<evidence type="ECO:0000313" key="2">
    <source>
        <dbReference type="Proteomes" id="UP000032402"/>
    </source>
</evidence>
<name>A0A0C5K6M7_9CAUD</name>
<dbReference type="EMBL" id="KP339049">
    <property type="protein sequence ID" value="AJP61397.2"/>
    <property type="molecule type" value="Genomic_DNA"/>
</dbReference>
<dbReference type="SUPFAM" id="SSF110849">
    <property type="entry name" value="ParB/Sulfiredoxin"/>
    <property type="match status" value="1"/>
</dbReference>
<evidence type="ECO:0000313" key="1">
    <source>
        <dbReference type="EMBL" id="AJP61397.2"/>
    </source>
</evidence>
<dbReference type="Proteomes" id="UP000032402">
    <property type="component" value="Segment"/>
</dbReference>
<keyword evidence="2" id="KW-1185">Reference proteome</keyword>
<reference evidence="1 2" key="1">
    <citation type="journal article" date="2015" name="Appl. Environ. Microbiol.">
        <title>Targeting Enterococcus faecalis Biofilms with Phage Therapy.</title>
        <authorList>
            <person name="Khalifa L."/>
            <person name="Brosh Y."/>
            <person name="Gelman D."/>
            <person name="Coppenhagen-Glazer S."/>
            <person name="Beyth S."/>
            <person name="Poradosu-Cohen R."/>
            <person name="Que Y.A."/>
            <person name="Beyth N."/>
            <person name="Hazan R."/>
        </authorList>
    </citation>
    <scope>NUCLEOTIDE SEQUENCE [LARGE SCALE GENOMIC DNA]</scope>
</reference>
<dbReference type="RefSeq" id="YP_009218291.2">
    <property type="nucleotide sequence ID" value="NC_029009.1"/>
</dbReference>
<protein>
    <submittedName>
        <fullName evidence="1">Uncharacterized protein</fullName>
    </submittedName>
</protein>